<dbReference type="OrthoDB" id="632546at2"/>
<dbReference type="STRING" id="929713.NIASO_14450"/>
<gene>
    <name evidence="2" type="ORF">NIASO_14450</name>
</gene>
<keyword evidence="1" id="KW-0732">Signal</keyword>
<keyword evidence="3" id="KW-1185">Reference proteome</keyword>
<reference evidence="2 3" key="1">
    <citation type="submission" date="2013-12" db="EMBL/GenBank/DDBJ databases">
        <authorList>
            <consortium name="DOE Joint Genome Institute"/>
            <person name="Eisen J."/>
            <person name="Huntemann M."/>
            <person name="Han J."/>
            <person name="Chen A."/>
            <person name="Kyrpides N."/>
            <person name="Mavromatis K."/>
            <person name="Markowitz V."/>
            <person name="Palaniappan K."/>
            <person name="Ivanova N."/>
            <person name="Schaumberg A."/>
            <person name="Pati A."/>
            <person name="Liolios K."/>
            <person name="Nordberg H.P."/>
            <person name="Cantor M.N."/>
            <person name="Hua S.X."/>
            <person name="Woyke T."/>
        </authorList>
    </citation>
    <scope>NUCLEOTIDE SEQUENCE [LARGE SCALE GENOMIC DNA]</scope>
    <source>
        <strain evidence="3">DSM 19437</strain>
    </source>
</reference>
<dbReference type="AlphaFoldDB" id="W0F7L6"/>
<feature type="chain" id="PRO_5004788645" evidence="1">
    <location>
        <begin position="22"/>
        <end position="461"/>
    </location>
</feature>
<protein>
    <submittedName>
        <fullName evidence="2">Uncharacterized protein</fullName>
    </submittedName>
</protein>
<dbReference type="HOGENOM" id="CLU_592912_0_0_10"/>
<organism evidence="2 3">
    <name type="scientific">Niabella soli DSM 19437</name>
    <dbReference type="NCBI Taxonomy" id="929713"/>
    <lineage>
        <taxon>Bacteria</taxon>
        <taxon>Pseudomonadati</taxon>
        <taxon>Bacteroidota</taxon>
        <taxon>Chitinophagia</taxon>
        <taxon>Chitinophagales</taxon>
        <taxon>Chitinophagaceae</taxon>
        <taxon>Niabella</taxon>
    </lineage>
</organism>
<dbReference type="EMBL" id="CP007035">
    <property type="protein sequence ID" value="AHF17798.1"/>
    <property type="molecule type" value="Genomic_DNA"/>
</dbReference>
<dbReference type="RefSeq" id="WP_008586606.1">
    <property type="nucleotide sequence ID" value="NZ_CP007035.1"/>
</dbReference>
<sequence length="461" mass="47551">MSRVHYYFLLCCCLPSFIASAQNPTLNITSSTIAGEIATSDNSFTSNGCLLSIGAYIKARANTDFSPLPSPPILSKIKLLVTAIGPNVNLGGAATEQPLSLTDQPLYSAVVSLGGGGAVAIRYRIPQTEMTSYAWKAGTYTTGLTFTSPGGSLCLGTSTFPATLKVIVNPFIVLSTPPSDLTLTVNDLKYFRTTPLSGSHTLPFSYTVPLGLHVKTAAVNFAYTNGYSGASDPNTATGNVSANISAPVTGAAIALSTSYQNLSPAGGYAVPTGNNQTNTVTYSITPATLKAAFIQKGSYTTTLNYEAFDAGTTPLAGSVQQNAALVINVSDLGALQASSDLTLSFNNVTDYTNGVSASLVNALTISKTTPYDVYVKASSDLVNGSNSIPVSCISLASDTGDPTVTAVTLSTASQKIISAAAPVIDRQVALKYSITSDKTAQILGKPAGTYTAGITYSFVAL</sequence>
<evidence type="ECO:0000256" key="1">
    <source>
        <dbReference type="SAM" id="SignalP"/>
    </source>
</evidence>
<feature type="signal peptide" evidence="1">
    <location>
        <begin position="1"/>
        <end position="21"/>
    </location>
</feature>
<dbReference type="KEGG" id="nso:NIASO_14450"/>
<name>W0F7L6_9BACT</name>
<dbReference type="eggNOG" id="ENOG502ZAAQ">
    <property type="taxonomic scope" value="Bacteria"/>
</dbReference>
<accession>W0F7L6</accession>
<evidence type="ECO:0000313" key="2">
    <source>
        <dbReference type="EMBL" id="AHF17798.1"/>
    </source>
</evidence>
<evidence type="ECO:0000313" key="3">
    <source>
        <dbReference type="Proteomes" id="UP000003586"/>
    </source>
</evidence>
<dbReference type="Proteomes" id="UP000003586">
    <property type="component" value="Chromosome"/>
</dbReference>
<proteinExistence type="predicted"/>